<protein>
    <submittedName>
        <fullName evidence="1">Acyl-CoA thioesterase</fullName>
    </submittedName>
</protein>
<dbReference type="Proteomes" id="UP000576082">
    <property type="component" value="Unassembled WGS sequence"/>
</dbReference>
<sequence length="141" mass="16296">MTKQTESTTGRVSKTTIKVRNYHIDSFQHVNNMRYMEFLEEARWCHFENNETLVLASKEDTTFVIANYNINFKFPASMHQELELHSQVIKVGGSSVTFHQIIYIKGTDLVALEADVVLVAFDIKTQKPKKISPIIKDELFK</sequence>
<dbReference type="Pfam" id="PF13279">
    <property type="entry name" value="4HBT_2"/>
    <property type="match status" value="1"/>
</dbReference>
<reference evidence="1 2" key="1">
    <citation type="submission" date="2020-04" db="EMBL/GenBank/DDBJ databases">
        <title>Flammeovirga sp. SR4, a novel species isolated from seawater.</title>
        <authorList>
            <person name="Wang X."/>
        </authorList>
    </citation>
    <scope>NUCLEOTIDE SEQUENCE [LARGE SCALE GENOMIC DNA]</scope>
    <source>
        <strain evidence="1 2">ATCC 23126</strain>
    </source>
</reference>
<evidence type="ECO:0000313" key="1">
    <source>
        <dbReference type="EMBL" id="NME69261.1"/>
    </source>
</evidence>
<dbReference type="Gene3D" id="3.10.129.10">
    <property type="entry name" value="Hotdog Thioesterase"/>
    <property type="match status" value="1"/>
</dbReference>
<dbReference type="PANTHER" id="PTHR31793">
    <property type="entry name" value="4-HYDROXYBENZOYL-COA THIOESTERASE FAMILY MEMBER"/>
    <property type="match status" value="1"/>
</dbReference>
<comment type="caution">
    <text evidence="1">The sequence shown here is derived from an EMBL/GenBank/DDBJ whole genome shotgun (WGS) entry which is preliminary data.</text>
</comment>
<dbReference type="GO" id="GO:0047617">
    <property type="term" value="F:fatty acyl-CoA hydrolase activity"/>
    <property type="evidence" value="ECO:0007669"/>
    <property type="project" value="TreeGrafter"/>
</dbReference>
<gene>
    <name evidence="1" type="ORF">HHU12_14900</name>
</gene>
<organism evidence="1 2">
    <name type="scientific">Flammeovirga aprica JL-4</name>
    <dbReference type="NCBI Taxonomy" id="694437"/>
    <lineage>
        <taxon>Bacteria</taxon>
        <taxon>Pseudomonadati</taxon>
        <taxon>Bacteroidota</taxon>
        <taxon>Cytophagia</taxon>
        <taxon>Cytophagales</taxon>
        <taxon>Flammeovirgaceae</taxon>
        <taxon>Flammeovirga</taxon>
    </lineage>
</organism>
<keyword evidence="2" id="KW-1185">Reference proteome</keyword>
<dbReference type="InterPro" id="IPR050563">
    <property type="entry name" value="4-hydroxybenzoyl-CoA_TE"/>
</dbReference>
<dbReference type="PANTHER" id="PTHR31793:SF24">
    <property type="entry name" value="LONG-CHAIN ACYL-COA THIOESTERASE FADM"/>
    <property type="match status" value="1"/>
</dbReference>
<dbReference type="SUPFAM" id="SSF54637">
    <property type="entry name" value="Thioesterase/thiol ester dehydrase-isomerase"/>
    <property type="match status" value="1"/>
</dbReference>
<dbReference type="InterPro" id="IPR029069">
    <property type="entry name" value="HotDog_dom_sf"/>
</dbReference>
<dbReference type="AlphaFoldDB" id="A0A7X9RV42"/>
<dbReference type="CDD" id="cd00586">
    <property type="entry name" value="4HBT"/>
    <property type="match status" value="1"/>
</dbReference>
<accession>A0A7X9RV42</accession>
<evidence type="ECO:0000313" key="2">
    <source>
        <dbReference type="Proteomes" id="UP000576082"/>
    </source>
</evidence>
<dbReference type="EMBL" id="JABANE010000038">
    <property type="protein sequence ID" value="NME69261.1"/>
    <property type="molecule type" value="Genomic_DNA"/>
</dbReference>
<name>A0A7X9RV42_9BACT</name>
<proteinExistence type="predicted"/>
<dbReference type="RefSeq" id="WP_169657543.1">
    <property type="nucleotide sequence ID" value="NZ_JABANE010000038.1"/>
</dbReference>